<evidence type="ECO:0000313" key="3">
    <source>
        <dbReference type="Proteomes" id="UP001221898"/>
    </source>
</evidence>
<evidence type="ECO:0000256" key="1">
    <source>
        <dbReference type="SAM" id="MobiDB-lite"/>
    </source>
</evidence>
<protein>
    <submittedName>
        <fullName evidence="2">Uncharacterized protein</fullName>
    </submittedName>
</protein>
<dbReference type="EMBL" id="JAINUG010000048">
    <property type="protein sequence ID" value="KAJ8405530.1"/>
    <property type="molecule type" value="Genomic_DNA"/>
</dbReference>
<organism evidence="2 3">
    <name type="scientific">Aldrovandia affinis</name>
    <dbReference type="NCBI Taxonomy" id="143900"/>
    <lineage>
        <taxon>Eukaryota</taxon>
        <taxon>Metazoa</taxon>
        <taxon>Chordata</taxon>
        <taxon>Craniata</taxon>
        <taxon>Vertebrata</taxon>
        <taxon>Euteleostomi</taxon>
        <taxon>Actinopterygii</taxon>
        <taxon>Neopterygii</taxon>
        <taxon>Teleostei</taxon>
        <taxon>Notacanthiformes</taxon>
        <taxon>Halosauridae</taxon>
        <taxon>Aldrovandia</taxon>
    </lineage>
</organism>
<comment type="caution">
    <text evidence="2">The sequence shown here is derived from an EMBL/GenBank/DDBJ whole genome shotgun (WGS) entry which is preliminary data.</text>
</comment>
<dbReference type="AlphaFoldDB" id="A0AAD7SMU8"/>
<evidence type="ECO:0000313" key="2">
    <source>
        <dbReference type="EMBL" id="KAJ8405530.1"/>
    </source>
</evidence>
<feature type="region of interest" description="Disordered" evidence="1">
    <location>
        <begin position="1"/>
        <end position="73"/>
    </location>
</feature>
<sequence>MCTKWQPRTNQPHTQRLGQDQEAPSWERRDTGTGVIEQKASPKWSQSFRPSAAGKGGVEARLSSLQGGPSVPSALRRGSDCLWCGESHTPATPSPGTFESLEHTASMFSPLQPMLGLKAHSGVHADLAI</sequence>
<reference evidence="2" key="1">
    <citation type="journal article" date="2023" name="Science">
        <title>Genome structures resolve the early diversification of teleost fishes.</title>
        <authorList>
            <person name="Parey E."/>
            <person name="Louis A."/>
            <person name="Montfort J."/>
            <person name="Bouchez O."/>
            <person name="Roques C."/>
            <person name="Iampietro C."/>
            <person name="Lluch J."/>
            <person name="Castinel A."/>
            <person name="Donnadieu C."/>
            <person name="Desvignes T."/>
            <person name="Floi Bucao C."/>
            <person name="Jouanno E."/>
            <person name="Wen M."/>
            <person name="Mejri S."/>
            <person name="Dirks R."/>
            <person name="Jansen H."/>
            <person name="Henkel C."/>
            <person name="Chen W.J."/>
            <person name="Zahm M."/>
            <person name="Cabau C."/>
            <person name="Klopp C."/>
            <person name="Thompson A.W."/>
            <person name="Robinson-Rechavi M."/>
            <person name="Braasch I."/>
            <person name="Lecointre G."/>
            <person name="Bobe J."/>
            <person name="Postlethwait J.H."/>
            <person name="Berthelot C."/>
            <person name="Roest Crollius H."/>
            <person name="Guiguen Y."/>
        </authorList>
    </citation>
    <scope>NUCLEOTIDE SEQUENCE</scope>
    <source>
        <strain evidence="2">NC1722</strain>
    </source>
</reference>
<feature type="compositionally biased region" description="Polar residues" evidence="1">
    <location>
        <begin position="1"/>
        <end position="18"/>
    </location>
</feature>
<dbReference type="Proteomes" id="UP001221898">
    <property type="component" value="Unassembled WGS sequence"/>
</dbReference>
<accession>A0AAD7SMU8</accession>
<gene>
    <name evidence="2" type="ORF">AAFF_G00320030</name>
</gene>
<keyword evidence="3" id="KW-1185">Reference proteome</keyword>
<name>A0AAD7SMU8_9TELE</name>
<proteinExistence type="predicted"/>